<dbReference type="EMBL" id="CAXAMM010010802">
    <property type="protein sequence ID" value="CAK9024257.1"/>
    <property type="molecule type" value="Genomic_DNA"/>
</dbReference>
<dbReference type="InterPro" id="IPR036291">
    <property type="entry name" value="NAD(P)-bd_dom_sf"/>
</dbReference>
<reference evidence="4 5" key="1">
    <citation type="submission" date="2024-02" db="EMBL/GenBank/DDBJ databases">
        <authorList>
            <person name="Chen Y."/>
            <person name="Shah S."/>
            <person name="Dougan E. K."/>
            <person name="Thang M."/>
            <person name="Chan C."/>
        </authorList>
    </citation>
    <scope>NUCLEOTIDE SEQUENCE [LARGE SCALE GENOMIC DNA]</scope>
</reference>
<dbReference type="InterPro" id="IPR002347">
    <property type="entry name" value="SDR_fam"/>
</dbReference>
<gene>
    <name evidence="4" type="ORF">SCF082_LOCUS16546</name>
</gene>
<protein>
    <submittedName>
        <fullName evidence="4">NADP-dependent 3-hydroxy acid dehydrogenase (L-allo-threonine dehydrogenase)</fullName>
    </submittedName>
</protein>
<dbReference type="PANTHER" id="PTHR42901">
    <property type="entry name" value="ALCOHOL DEHYDROGENASE"/>
    <property type="match status" value="1"/>
</dbReference>
<dbReference type="Proteomes" id="UP001642464">
    <property type="component" value="Unassembled WGS sequence"/>
</dbReference>
<organism evidence="4 5">
    <name type="scientific">Durusdinium trenchii</name>
    <dbReference type="NCBI Taxonomy" id="1381693"/>
    <lineage>
        <taxon>Eukaryota</taxon>
        <taxon>Sar</taxon>
        <taxon>Alveolata</taxon>
        <taxon>Dinophyceae</taxon>
        <taxon>Suessiales</taxon>
        <taxon>Symbiodiniaceae</taxon>
        <taxon>Durusdinium</taxon>
    </lineage>
</organism>
<dbReference type="Gene3D" id="3.40.50.720">
    <property type="entry name" value="NAD(P)-binding Rossmann-like Domain"/>
    <property type="match status" value="1"/>
</dbReference>
<keyword evidence="5" id="KW-1185">Reference proteome</keyword>
<sequence>MESAWQPSEELWLLARTKLVAKDFMPPSDVRAVESTRKLQEDWERRKPVMVQACPWQRHLATENRSQSTQRHLEADLRSKIIHPSIQPLVKQILNSLSSKAPDDVDIWHMSALRAAASTAHGAGSFLLGLVLKASRDEDQLLAEMEKLQKVQSSLGPLRSPRVLSAKHTEDGLFAFAQEFLLCSRYFEAGQRERQSSSFADLLRIGARPLALEDAGRDMEDLHARLGMSAEDLAAVSLEELRHAAQQTGELLGRIGEATAWRFAELHCHLALCGRRTDRLEALKKALCDRFAALPEPIITTLDVQDTEKIRKLPEQLKAAGMPAVDILVNNAGLALGVASAIENELENIQTMLATNVQAVMCLVSTFGPQMKERGRGHIVNISSVAGHECYVGGSAYCATKHAVNAILGSVRRGCDPRPSVLIRLHWMLHGPHLIRTDLPVSHSTWILDSCTLAALRDIKGFCGKAW</sequence>
<proteinExistence type="inferred from homology"/>
<keyword evidence="2" id="KW-0560">Oxidoreductase</keyword>
<dbReference type="SUPFAM" id="SSF51735">
    <property type="entry name" value="NAD(P)-binding Rossmann-fold domains"/>
    <property type="match status" value="1"/>
</dbReference>
<dbReference type="InterPro" id="IPR020904">
    <property type="entry name" value="Sc_DH/Rdtase_CS"/>
</dbReference>
<dbReference type="PROSITE" id="PS00061">
    <property type="entry name" value="ADH_SHORT"/>
    <property type="match status" value="1"/>
</dbReference>
<evidence type="ECO:0000256" key="1">
    <source>
        <dbReference type="ARBA" id="ARBA00006484"/>
    </source>
</evidence>
<dbReference type="PRINTS" id="PR00081">
    <property type="entry name" value="GDHRDH"/>
</dbReference>
<accession>A0ABP0KCE4</accession>
<dbReference type="PRINTS" id="PR00080">
    <property type="entry name" value="SDRFAMILY"/>
</dbReference>
<comment type="caution">
    <text evidence="4">The sequence shown here is derived from an EMBL/GenBank/DDBJ whole genome shotgun (WGS) entry which is preliminary data.</text>
</comment>
<dbReference type="Pfam" id="PF00106">
    <property type="entry name" value="adh_short"/>
    <property type="match status" value="1"/>
</dbReference>
<comment type="similarity">
    <text evidence="1 3">Belongs to the short-chain dehydrogenases/reductases (SDR) family.</text>
</comment>
<dbReference type="PANTHER" id="PTHR42901:SF1">
    <property type="entry name" value="ALCOHOL DEHYDROGENASE"/>
    <property type="match status" value="1"/>
</dbReference>
<evidence type="ECO:0000256" key="2">
    <source>
        <dbReference type="ARBA" id="ARBA00023002"/>
    </source>
</evidence>
<evidence type="ECO:0000313" key="5">
    <source>
        <dbReference type="Proteomes" id="UP001642464"/>
    </source>
</evidence>
<evidence type="ECO:0000313" key="4">
    <source>
        <dbReference type="EMBL" id="CAK9024257.1"/>
    </source>
</evidence>
<evidence type="ECO:0000256" key="3">
    <source>
        <dbReference type="RuleBase" id="RU000363"/>
    </source>
</evidence>
<name>A0ABP0KCE4_9DINO</name>